<dbReference type="EMBL" id="JALIEA010000011">
    <property type="protein sequence ID" value="MCJ7857863.1"/>
    <property type="molecule type" value="Genomic_DNA"/>
</dbReference>
<dbReference type="Pfam" id="PF00994">
    <property type="entry name" value="MoCF_biosynth"/>
    <property type="match status" value="1"/>
</dbReference>
<keyword evidence="11" id="KW-1185">Reference proteome</keyword>
<comment type="pathway">
    <text evidence="2 7">Cofactor biosynthesis; molybdopterin biosynthesis.</text>
</comment>
<dbReference type="RefSeq" id="WP_244803603.1">
    <property type="nucleotide sequence ID" value="NZ_JALIEA010000011.1"/>
</dbReference>
<dbReference type="InterPro" id="IPR005111">
    <property type="entry name" value="MoeA_C_domain_IV"/>
</dbReference>
<evidence type="ECO:0000256" key="3">
    <source>
        <dbReference type="ARBA" id="ARBA00010763"/>
    </source>
</evidence>
<evidence type="ECO:0000256" key="5">
    <source>
        <dbReference type="ARBA" id="ARBA00023150"/>
    </source>
</evidence>
<comment type="caution">
    <text evidence="10">The sequence shown here is derived from an EMBL/GenBank/DDBJ whole genome shotgun (WGS) entry which is preliminary data.</text>
</comment>
<protein>
    <recommendedName>
        <fullName evidence="7">Molybdopterin molybdenumtransferase</fullName>
        <ecNumber evidence="7">2.10.1.1</ecNumber>
    </recommendedName>
</protein>
<dbReference type="InterPro" id="IPR036135">
    <property type="entry name" value="MoeA_linker/N_sf"/>
</dbReference>
<evidence type="ECO:0000313" key="11">
    <source>
        <dbReference type="Proteomes" id="UP001139207"/>
    </source>
</evidence>
<comment type="catalytic activity">
    <reaction evidence="6">
        <text>adenylyl-molybdopterin + molybdate = Mo-molybdopterin + AMP + H(+)</text>
        <dbReference type="Rhea" id="RHEA:35047"/>
        <dbReference type="ChEBI" id="CHEBI:15378"/>
        <dbReference type="ChEBI" id="CHEBI:36264"/>
        <dbReference type="ChEBI" id="CHEBI:62727"/>
        <dbReference type="ChEBI" id="CHEBI:71302"/>
        <dbReference type="ChEBI" id="CHEBI:456215"/>
        <dbReference type="EC" id="2.10.1.1"/>
    </reaction>
</comment>
<evidence type="ECO:0000256" key="2">
    <source>
        <dbReference type="ARBA" id="ARBA00005046"/>
    </source>
</evidence>
<feature type="domain" description="MoaB/Mog" evidence="9">
    <location>
        <begin position="191"/>
        <end position="329"/>
    </location>
</feature>
<dbReference type="GO" id="GO:0006777">
    <property type="term" value="P:Mo-molybdopterin cofactor biosynthetic process"/>
    <property type="evidence" value="ECO:0007669"/>
    <property type="project" value="UniProtKB-UniRule"/>
</dbReference>
<keyword evidence="7" id="KW-0479">Metal-binding</keyword>
<dbReference type="CDD" id="cd00887">
    <property type="entry name" value="MoeA"/>
    <property type="match status" value="1"/>
</dbReference>
<dbReference type="Gene3D" id="2.40.340.10">
    <property type="entry name" value="MoeA, C-terminal, domain IV"/>
    <property type="match status" value="1"/>
</dbReference>
<dbReference type="SUPFAM" id="SSF63867">
    <property type="entry name" value="MoeA C-terminal domain-like"/>
    <property type="match status" value="1"/>
</dbReference>
<dbReference type="GO" id="GO:0046872">
    <property type="term" value="F:metal ion binding"/>
    <property type="evidence" value="ECO:0007669"/>
    <property type="project" value="UniProtKB-UniRule"/>
</dbReference>
<organism evidence="10 11">
    <name type="scientific">Corynebacterium kalidii</name>
    <dbReference type="NCBI Taxonomy" id="2931982"/>
    <lineage>
        <taxon>Bacteria</taxon>
        <taxon>Bacillati</taxon>
        <taxon>Actinomycetota</taxon>
        <taxon>Actinomycetes</taxon>
        <taxon>Mycobacteriales</taxon>
        <taxon>Corynebacteriaceae</taxon>
        <taxon>Corynebacterium</taxon>
    </lineage>
</organism>
<keyword evidence="7" id="KW-0460">Magnesium</keyword>
<dbReference type="Gene3D" id="3.40.980.10">
    <property type="entry name" value="MoaB/Mog-like domain"/>
    <property type="match status" value="1"/>
</dbReference>
<accession>A0A9X2AYP0</accession>
<dbReference type="SMART" id="SM00852">
    <property type="entry name" value="MoCF_biosynth"/>
    <property type="match status" value="1"/>
</dbReference>
<dbReference type="Proteomes" id="UP001139207">
    <property type="component" value="Unassembled WGS sequence"/>
</dbReference>
<reference evidence="10" key="1">
    <citation type="submission" date="2022-04" db="EMBL/GenBank/DDBJ databases">
        <title>Corynebacterium kalidii LD5P10.</title>
        <authorList>
            <person name="Sun J.Q."/>
        </authorList>
    </citation>
    <scope>NUCLEOTIDE SEQUENCE</scope>
    <source>
        <strain evidence="10">LD5P10</strain>
    </source>
</reference>
<dbReference type="PANTHER" id="PTHR10192:SF5">
    <property type="entry name" value="GEPHYRIN"/>
    <property type="match status" value="1"/>
</dbReference>
<dbReference type="SUPFAM" id="SSF53218">
    <property type="entry name" value="Molybdenum cofactor biosynthesis proteins"/>
    <property type="match status" value="1"/>
</dbReference>
<name>A0A9X2AYP0_9CORY</name>
<dbReference type="InterPro" id="IPR036688">
    <property type="entry name" value="MoeA_C_domain_IV_sf"/>
</dbReference>
<dbReference type="AlphaFoldDB" id="A0A9X2AYP0"/>
<comment type="cofactor">
    <cofactor evidence="7">
        <name>Mg(2+)</name>
        <dbReference type="ChEBI" id="CHEBI:18420"/>
    </cofactor>
</comment>
<dbReference type="EC" id="2.10.1.1" evidence="7"/>
<comment type="similarity">
    <text evidence="3 7">Belongs to the MoeA family.</text>
</comment>
<evidence type="ECO:0000313" key="10">
    <source>
        <dbReference type="EMBL" id="MCJ7857863.1"/>
    </source>
</evidence>
<evidence type="ECO:0000256" key="8">
    <source>
        <dbReference type="SAM" id="MobiDB-lite"/>
    </source>
</evidence>
<sequence>MTHTPVTWDAARARVLDACRTPGTPPRTVHRSPVPGDVTAAPVSAPVDVPHYTSSAMDGFAVNGPGPWELLALPVTGARGRNVHNTGGALDVGQALPVLTGSLLPEGTTAVVRSENSQVSGTDDTDATDGAGPSLTADYPGDGRDIRPAGQEWAAGETLVDAGVVLGPGHCAMLALCGVDGVDLVAPPRVACAFTGNEVVTHGVPAPGEVRDAFGVSFPALLSGWGAEVVRADRVPDDPVAVEDWLRCPDVQDADLVVMTGGSGRSGQDFARRFITRVADEVLADEIACQPGHPTLIVRRSGQLVFGVPGNPFAAHAALHSFVAPAVAVLSGRGATGAADLGRGTTTDAVGPLRRDRVRLLPTRVDGDGLTPVPGAHSHMLSGYAVADALAVVPSDGLSPGDPVRYIRL</sequence>
<evidence type="ECO:0000256" key="4">
    <source>
        <dbReference type="ARBA" id="ARBA00022505"/>
    </source>
</evidence>
<dbReference type="InterPro" id="IPR038987">
    <property type="entry name" value="MoeA-like"/>
</dbReference>
<evidence type="ECO:0000256" key="6">
    <source>
        <dbReference type="ARBA" id="ARBA00047317"/>
    </source>
</evidence>
<comment type="function">
    <text evidence="1 7">Catalyzes the insertion of molybdate into adenylated molybdopterin with the concomitant release of AMP.</text>
</comment>
<dbReference type="Gene3D" id="2.170.190.11">
    <property type="entry name" value="Molybdopterin biosynthesis moea protein, domain 3"/>
    <property type="match status" value="1"/>
</dbReference>
<dbReference type="InterPro" id="IPR001453">
    <property type="entry name" value="MoaB/Mog_dom"/>
</dbReference>
<dbReference type="InterPro" id="IPR005110">
    <property type="entry name" value="MoeA_linker/N"/>
</dbReference>
<keyword evidence="5 7" id="KW-0501">Molybdenum cofactor biosynthesis</keyword>
<keyword evidence="4 7" id="KW-0500">Molybdenum</keyword>
<dbReference type="Pfam" id="PF03454">
    <property type="entry name" value="MoeA_C"/>
    <property type="match status" value="1"/>
</dbReference>
<dbReference type="SUPFAM" id="SSF63882">
    <property type="entry name" value="MoeA N-terminal region -like"/>
    <property type="match status" value="1"/>
</dbReference>
<gene>
    <name evidence="10" type="ORF">MUN33_03915</name>
</gene>
<dbReference type="GO" id="GO:0061599">
    <property type="term" value="F:molybdopterin molybdotransferase activity"/>
    <property type="evidence" value="ECO:0007669"/>
    <property type="project" value="UniProtKB-UniRule"/>
</dbReference>
<keyword evidence="7" id="KW-0808">Transferase</keyword>
<evidence type="ECO:0000259" key="9">
    <source>
        <dbReference type="SMART" id="SM00852"/>
    </source>
</evidence>
<dbReference type="GO" id="GO:0005829">
    <property type="term" value="C:cytosol"/>
    <property type="evidence" value="ECO:0007669"/>
    <property type="project" value="TreeGrafter"/>
</dbReference>
<dbReference type="PANTHER" id="PTHR10192">
    <property type="entry name" value="MOLYBDOPTERIN BIOSYNTHESIS PROTEIN"/>
    <property type="match status" value="1"/>
</dbReference>
<dbReference type="Gene3D" id="3.90.105.10">
    <property type="entry name" value="Molybdopterin biosynthesis moea protein, domain 2"/>
    <property type="match status" value="1"/>
</dbReference>
<proteinExistence type="inferred from homology"/>
<dbReference type="Pfam" id="PF03453">
    <property type="entry name" value="MoeA_N"/>
    <property type="match status" value="1"/>
</dbReference>
<evidence type="ECO:0000256" key="1">
    <source>
        <dbReference type="ARBA" id="ARBA00002901"/>
    </source>
</evidence>
<dbReference type="InterPro" id="IPR036425">
    <property type="entry name" value="MoaB/Mog-like_dom_sf"/>
</dbReference>
<evidence type="ECO:0000256" key="7">
    <source>
        <dbReference type="RuleBase" id="RU365090"/>
    </source>
</evidence>
<feature type="region of interest" description="Disordered" evidence="8">
    <location>
        <begin position="111"/>
        <end position="144"/>
    </location>
</feature>